<protein>
    <submittedName>
        <fullName evidence="8">Methyl-accepting chemotaxis protein</fullName>
    </submittedName>
</protein>
<evidence type="ECO:0000259" key="7">
    <source>
        <dbReference type="PROSITE" id="PS50885"/>
    </source>
</evidence>
<dbReference type="PROSITE" id="PS50111">
    <property type="entry name" value="CHEMOTAXIS_TRANSDUC_2"/>
    <property type="match status" value="1"/>
</dbReference>
<dbReference type="SMART" id="SM00283">
    <property type="entry name" value="MA"/>
    <property type="match status" value="1"/>
</dbReference>
<sequence length="471" mass="48752">MMTSFRENAPIRSKLLTVAASMTALVSVPAIAALIRGDMVTAAIGGAAAVTAAALGAWYREAIAFPYVSTVVRMEALAAGDLDSPIEFTHYADCVGRLTKAMFVFRDTAKKQLVAQADEQAAVVDLFGDALKALRSGDLTVRITADAPPAYEALKQGYNEAVAAIGELIRSVAESTVEIRTGSSEIAQASEDLARRTESNAASLEETSAAIVQMDERLKATAGAATQTVGRADQAIATVSGGRGLADQAVQAMGRVSDSAKGIDSVIEGLDKIAFQTRVLAMNAAVEAGRAGEAGRGFAVVADLVSALAMRAEEEAKRARDQLTVTQTDIVTAVEAVGQVDGALENISVDVGEVHQLVGQIASDNQAQALAITEINSAIASMDQSTQQNAAMVEETSAAARNLLGEVSGLADQAARFRVEAGGAGRSAAAAAPAKLPKRGKEGAYQSPVKPLPASAIHALTRPVEADWNEF</sequence>
<dbReference type="RefSeq" id="WP_338502734.1">
    <property type="nucleotide sequence ID" value="NZ_CP145607.1"/>
</dbReference>
<dbReference type="InterPro" id="IPR004089">
    <property type="entry name" value="MCPsignal_dom"/>
</dbReference>
<evidence type="ECO:0000256" key="1">
    <source>
        <dbReference type="ARBA" id="ARBA00022500"/>
    </source>
</evidence>
<reference evidence="8 9" key="1">
    <citation type="submission" date="2024-02" db="EMBL/GenBank/DDBJ databases">
        <title>Full genome sequence of Sphingomonas kaistensis.</title>
        <authorList>
            <person name="Poletto B.L."/>
            <person name="Silva G."/>
            <person name="Galante D."/>
            <person name="Campos K.R."/>
            <person name="Santos M.B.N."/>
            <person name="Sacchi C.T."/>
        </authorList>
    </citation>
    <scope>NUCLEOTIDE SEQUENCE [LARGE SCALE GENOMIC DNA]</scope>
    <source>
        <strain evidence="8 9">MA4R</strain>
    </source>
</reference>
<keyword evidence="4" id="KW-0175">Coiled coil</keyword>
<name>A0ABZ2G0N5_9SPHN</name>
<proteinExistence type="inferred from homology"/>
<dbReference type="PANTHER" id="PTHR43531:SF11">
    <property type="entry name" value="METHYL-ACCEPTING CHEMOTAXIS PROTEIN 3"/>
    <property type="match status" value="1"/>
</dbReference>
<dbReference type="PANTHER" id="PTHR43531">
    <property type="entry name" value="PROTEIN ICFG"/>
    <property type="match status" value="1"/>
</dbReference>
<accession>A0ABZ2G0N5</accession>
<evidence type="ECO:0000256" key="2">
    <source>
        <dbReference type="ARBA" id="ARBA00029447"/>
    </source>
</evidence>
<dbReference type="EMBL" id="CP145607">
    <property type="protein sequence ID" value="WWM70118.1"/>
    <property type="molecule type" value="Genomic_DNA"/>
</dbReference>
<comment type="similarity">
    <text evidence="2">Belongs to the methyl-accepting chemotaxis (MCP) protein family.</text>
</comment>
<dbReference type="Gene3D" id="1.10.287.950">
    <property type="entry name" value="Methyl-accepting chemotaxis protein"/>
    <property type="match status" value="1"/>
</dbReference>
<dbReference type="InterPro" id="IPR051310">
    <property type="entry name" value="MCP_chemotaxis"/>
</dbReference>
<evidence type="ECO:0000313" key="9">
    <source>
        <dbReference type="Proteomes" id="UP001382935"/>
    </source>
</evidence>
<feature type="region of interest" description="Disordered" evidence="5">
    <location>
        <begin position="428"/>
        <end position="448"/>
    </location>
</feature>
<gene>
    <name evidence="8" type="ORF">V6R86_05335</name>
</gene>
<evidence type="ECO:0000259" key="6">
    <source>
        <dbReference type="PROSITE" id="PS50111"/>
    </source>
</evidence>
<feature type="domain" description="Methyl-accepting transducer" evidence="6">
    <location>
        <begin position="175"/>
        <end position="404"/>
    </location>
</feature>
<dbReference type="PROSITE" id="PS50885">
    <property type="entry name" value="HAMP"/>
    <property type="match status" value="1"/>
</dbReference>
<dbReference type="SUPFAM" id="SSF58104">
    <property type="entry name" value="Methyl-accepting chemotaxis protein (MCP) signaling domain"/>
    <property type="match status" value="1"/>
</dbReference>
<dbReference type="Proteomes" id="UP001382935">
    <property type="component" value="Chromosome"/>
</dbReference>
<organism evidence="8 9">
    <name type="scientific">Sphingomonas kaistensis</name>
    <dbReference type="NCBI Taxonomy" id="298708"/>
    <lineage>
        <taxon>Bacteria</taxon>
        <taxon>Pseudomonadati</taxon>
        <taxon>Pseudomonadota</taxon>
        <taxon>Alphaproteobacteria</taxon>
        <taxon>Sphingomonadales</taxon>
        <taxon>Sphingomonadaceae</taxon>
        <taxon>Sphingomonas</taxon>
    </lineage>
</organism>
<evidence type="ECO:0000256" key="3">
    <source>
        <dbReference type="PROSITE-ProRule" id="PRU00284"/>
    </source>
</evidence>
<dbReference type="Gene3D" id="6.10.340.10">
    <property type="match status" value="1"/>
</dbReference>
<evidence type="ECO:0000256" key="5">
    <source>
        <dbReference type="SAM" id="MobiDB-lite"/>
    </source>
</evidence>
<feature type="domain" description="HAMP" evidence="7">
    <location>
        <begin position="118"/>
        <end position="170"/>
    </location>
</feature>
<keyword evidence="1" id="KW-0145">Chemotaxis</keyword>
<keyword evidence="9" id="KW-1185">Reference proteome</keyword>
<dbReference type="InterPro" id="IPR003660">
    <property type="entry name" value="HAMP_dom"/>
</dbReference>
<dbReference type="Pfam" id="PF00015">
    <property type="entry name" value="MCPsignal"/>
    <property type="match status" value="1"/>
</dbReference>
<evidence type="ECO:0000313" key="8">
    <source>
        <dbReference type="EMBL" id="WWM70118.1"/>
    </source>
</evidence>
<keyword evidence="3" id="KW-0807">Transducer</keyword>
<evidence type="ECO:0000256" key="4">
    <source>
        <dbReference type="SAM" id="Coils"/>
    </source>
</evidence>
<feature type="coiled-coil region" evidence="4">
    <location>
        <begin position="302"/>
        <end position="329"/>
    </location>
</feature>